<gene>
    <name evidence="2" type="ORF">Cni_G07126</name>
</gene>
<evidence type="ECO:0000313" key="3">
    <source>
        <dbReference type="Proteomes" id="UP001327560"/>
    </source>
</evidence>
<keyword evidence="3" id="KW-1185">Reference proteome</keyword>
<proteinExistence type="predicted"/>
<name>A0AAQ3Q4M5_9LILI</name>
<accession>A0AAQ3Q4M5</accession>
<dbReference type="EMBL" id="CP136891">
    <property type="protein sequence ID" value="WOK98415.1"/>
    <property type="molecule type" value="Genomic_DNA"/>
</dbReference>
<feature type="region of interest" description="Disordered" evidence="1">
    <location>
        <begin position="42"/>
        <end position="70"/>
    </location>
</feature>
<evidence type="ECO:0000256" key="1">
    <source>
        <dbReference type="SAM" id="MobiDB-lite"/>
    </source>
</evidence>
<sequence>MEGLIPLVIRAIKRNRERSSYRCLSRATSAVFESSPLLPVAEEHWKQQQQQQLDRSPSQSRHQRARSELPRAAAAAPSCFGSGCFLPSGGCLGPSQSLRGDSLFR</sequence>
<dbReference type="Proteomes" id="UP001327560">
    <property type="component" value="Chromosome 2"/>
</dbReference>
<dbReference type="AlphaFoldDB" id="A0AAQ3Q4M5"/>
<dbReference type="PANTHER" id="PTHR35485">
    <property type="entry name" value="OS01G0888900 PROTEIN"/>
    <property type="match status" value="1"/>
</dbReference>
<organism evidence="2 3">
    <name type="scientific">Canna indica</name>
    <name type="common">Indian-shot</name>
    <dbReference type="NCBI Taxonomy" id="4628"/>
    <lineage>
        <taxon>Eukaryota</taxon>
        <taxon>Viridiplantae</taxon>
        <taxon>Streptophyta</taxon>
        <taxon>Embryophyta</taxon>
        <taxon>Tracheophyta</taxon>
        <taxon>Spermatophyta</taxon>
        <taxon>Magnoliopsida</taxon>
        <taxon>Liliopsida</taxon>
        <taxon>Zingiberales</taxon>
        <taxon>Cannaceae</taxon>
        <taxon>Canna</taxon>
    </lineage>
</organism>
<reference evidence="2 3" key="1">
    <citation type="submission" date="2023-10" db="EMBL/GenBank/DDBJ databases">
        <title>Chromosome-scale genome assembly provides insights into flower coloration mechanisms of Canna indica.</title>
        <authorList>
            <person name="Li C."/>
        </authorList>
    </citation>
    <scope>NUCLEOTIDE SEQUENCE [LARGE SCALE GENOMIC DNA]</scope>
    <source>
        <tissue evidence="2">Flower</tissue>
    </source>
</reference>
<dbReference type="PANTHER" id="PTHR35485:SF4">
    <property type="entry name" value="EXPRESSED PROTEIN"/>
    <property type="match status" value="1"/>
</dbReference>
<protein>
    <submittedName>
        <fullName evidence="2">Uncharacterized protein</fullName>
    </submittedName>
</protein>
<evidence type="ECO:0000313" key="2">
    <source>
        <dbReference type="EMBL" id="WOK98415.1"/>
    </source>
</evidence>